<gene>
    <name evidence="1" type="ORF">PACLA_8A065244</name>
</gene>
<proteinExistence type="predicted"/>
<reference evidence="1" key="1">
    <citation type="submission" date="2020-04" db="EMBL/GenBank/DDBJ databases">
        <authorList>
            <person name="Alioto T."/>
            <person name="Alioto T."/>
            <person name="Gomez Garrido J."/>
        </authorList>
    </citation>
    <scope>NUCLEOTIDE SEQUENCE</scope>
    <source>
        <strain evidence="1">A484AB</strain>
    </source>
</reference>
<accession>A0A7D9IVZ7</accession>
<dbReference type="EMBL" id="CACRXK020010749">
    <property type="protein sequence ID" value="CAB4020042.1"/>
    <property type="molecule type" value="Genomic_DNA"/>
</dbReference>
<comment type="caution">
    <text evidence="1">The sequence shown here is derived from an EMBL/GenBank/DDBJ whole genome shotgun (WGS) entry which is preliminary data.</text>
</comment>
<name>A0A7D9IVZ7_PARCT</name>
<evidence type="ECO:0000313" key="2">
    <source>
        <dbReference type="Proteomes" id="UP001152795"/>
    </source>
</evidence>
<protein>
    <submittedName>
        <fullName evidence="1">Uncharacterized protein</fullName>
    </submittedName>
</protein>
<dbReference type="Proteomes" id="UP001152795">
    <property type="component" value="Unassembled WGS sequence"/>
</dbReference>
<sequence>MAIIAKFKANECVKRAYEHVYEGGPPLPPDEILSSHSVGGSADVAAIKCFSLCKIDAKCVGFNVKASLNDDNCQLTNVTKSKNKNTPKKGEWKLFRGFEAVWKIHVFLIVRYLLSSLVKNNNILKETGKADQPNLKSFSPGALGQFKETKSSKIAAI</sequence>
<dbReference type="AlphaFoldDB" id="A0A7D9IVZ7"/>
<evidence type="ECO:0000313" key="1">
    <source>
        <dbReference type="EMBL" id="CAB4020042.1"/>
    </source>
</evidence>
<organism evidence="1 2">
    <name type="scientific">Paramuricea clavata</name>
    <name type="common">Red gorgonian</name>
    <name type="synonym">Violescent sea-whip</name>
    <dbReference type="NCBI Taxonomy" id="317549"/>
    <lineage>
        <taxon>Eukaryota</taxon>
        <taxon>Metazoa</taxon>
        <taxon>Cnidaria</taxon>
        <taxon>Anthozoa</taxon>
        <taxon>Octocorallia</taxon>
        <taxon>Malacalcyonacea</taxon>
        <taxon>Plexauridae</taxon>
        <taxon>Paramuricea</taxon>
    </lineage>
</organism>
<keyword evidence="2" id="KW-1185">Reference proteome</keyword>